<dbReference type="PANTHER" id="PTHR35372:SF2">
    <property type="entry name" value="SF3 HELICASE DOMAIN-CONTAINING PROTEIN"/>
    <property type="match status" value="1"/>
</dbReference>
<evidence type="ECO:0000313" key="5">
    <source>
        <dbReference type="Proteomes" id="UP000054558"/>
    </source>
</evidence>
<gene>
    <name evidence="4" type="ORF">KFL_009960010</name>
</gene>
<feature type="region of interest" description="Disordered" evidence="2">
    <location>
        <begin position="302"/>
        <end position="370"/>
    </location>
</feature>
<feature type="domain" description="DNA primase/polymerase bifunctional N-terminal" evidence="3">
    <location>
        <begin position="488"/>
        <end position="671"/>
    </location>
</feature>
<dbReference type="GO" id="GO:0016787">
    <property type="term" value="F:hydrolase activity"/>
    <property type="evidence" value="ECO:0007669"/>
    <property type="project" value="UniProtKB-KW"/>
</dbReference>
<evidence type="ECO:0000256" key="2">
    <source>
        <dbReference type="SAM" id="MobiDB-lite"/>
    </source>
</evidence>
<evidence type="ECO:0000256" key="1">
    <source>
        <dbReference type="ARBA" id="ARBA00022801"/>
    </source>
</evidence>
<feature type="region of interest" description="Disordered" evidence="2">
    <location>
        <begin position="202"/>
        <end position="273"/>
    </location>
</feature>
<feature type="compositionally biased region" description="Basic and acidic residues" evidence="2">
    <location>
        <begin position="360"/>
        <end position="370"/>
    </location>
</feature>
<dbReference type="InterPro" id="IPR015330">
    <property type="entry name" value="DNA_primase/pol_bifunc_N"/>
</dbReference>
<sequence length="1025" mass="112986">MRGAKLNPPPARGGTNSPRRRQLLVDSCHVRPRSSPARARKFAQRQLARSLGEPTVKDPHCLHCHECGTIAEFGLRGSKEGGEVRYFCSAHASNGCFCIDKDRAVSVQHRAQRRLKAKLVRLEEELQQMDEASSSAEPAKPTCCLPDWDEANFKVALPSTKPISRLLLKILLMIGCVESNPGPSSDGMDSSDSASALVPPLSQMRQSAGTPMESRGGDSSTENSGMEESGGPSIEADSQGEDIEDVEFNREEESSDEETSQDRQLLDDSSQPPIAPVWEYARMDAELGLSDTESEIRFYGGRKRAKRVESDQSAESQPRGRGRRRVIMSSSSEAEAEAEANESGSEGGGQSATSSGWGELRNDDDPTRDWDDEREFEEMREYFGVCRIDPCSERDRGESLASQAVFQHGQSMAPVALTRAAAAGPSVQDAFMPAPSIAATSAVPTRATSRVVVRETTPSSQGPSRAVEASAQVQTGSPSQVDPILAAAHYFHGLGIVTITHDLKEIDDKGKIRKVPCRWPTEKSWKQANLSNCLQEFAKPGRNSIAIVTERSDIYAVDVDVKDGGFDALEQMVDEHDNFPEDTPRQTTGNGGMHVLFSLSQSQEAGLLNCSNRSRIRYKGKEVGIDVRGKGGMLYSAPSSYTGLDGTLRRYEWDHEILPDRSNLRAVPDWLISILNASGEAPTGASHRLYLLDLPRQRSWSASRPAWWPLVTTPPASIASRWAATGPCTSFEWTGPDAAQTAITTTASTTSACWCAAGPCSIAATVQSVWGSAPCQRFGELTRSEAMIGGELRAFRADDVSAIDNLHKGFVDNWAFEGDVGGSKIVAEMYASCGRLWFDGETWWYWDGRRFVQDGKGDFMVKNVLINQLRIVYERVRDEWNAAIEVTIDEKEQKALLQQLKRLRTYNNVREMSSTLELLRGELFAKDLAHQLDANPDILNVKNGVLLLRTGELDLHRPQYLCSKIAETDFMVSPSCCFQKNRATSLALELARYDVWGVLERFDMMHVLVVLSLFTKTRASHWHAC</sequence>
<dbReference type="AlphaFoldDB" id="A0A1Y1INA8"/>
<dbReference type="Pfam" id="PF08706">
    <property type="entry name" value="D5_N"/>
    <property type="match status" value="1"/>
</dbReference>
<protein>
    <recommendedName>
        <fullName evidence="3">DNA primase/polymerase bifunctional N-terminal domain-containing protein</fullName>
    </recommendedName>
</protein>
<dbReference type="SUPFAM" id="SSF56747">
    <property type="entry name" value="Prim-pol domain"/>
    <property type="match status" value="1"/>
</dbReference>
<dbReference type="EMBL" id="DF237945">
    <property type="protein sequence ID" value="GAQ92370.1"/>
    <property type="molecule type" value="Genomic_DNA"/>
</dbReference>
<feature type="non-terminal residue" evidence="4">
    <location>
        <position position="1025"/>
    </location>
</feature>
<organism evidence="4 5">
    <name type="scientific">Klebsormidium nitens</name>
    <name type="common">Green alga</name>
    <name type="synonym">Ulothrix nitens</name>
    <dbReference type="NCBI Taxonomy" id="105231"/>
    <lineage>
        <taxon>Eukaryota</taxon>
        <taxon>Viridiplantae</taxon>
        <taxon>Streptophyta</taxon>
        <taxon>Klebsormidiophyceae</taxon>
        <taxon>Klebsormidiales</taxon>
        <taxon>Klebsormidiaceae</taxon>
        <taxon>Klebsormidium</taxon>
    </lineage>
</organism>
<dbReference type="Pfam" id="PF09250">
    <property type="entry name" value="Prim-Pol"/>
    <property type="match status" value="1"/>
</dbReference>
<evidence type="ECO:0000313" key="4">
    <source>
        <dbReference type="EMBL" id="GAQ92370.1"/>
    </source>
</evidence>
<dbReference type="InterPro" id="IPR051620">
    <property type="entry name" value="ORF904-like_C"/>
</dbReference>
<feature type="region of interest" description="Disordered" evidence="2">
    <location>
        <begin position="444"/>
        <end position="467"/>
    </location>
</feature>
<name>A0A1Y1INA8_KLENI</name>
<proteinExistence type="predicted"/>
<dbReference type="PANTHER" id="PTHR35372">
    <property type="entry name" value="ATP BINDING PROTEIN-RELATED"/>
    <property type="match status" value="1"/>
</dbReference>
<dbReference type="InterPro" id="IPR014818">
    <property type="entry name" value="Phage/plasmid_primase_P4_C"/>
</dbReference>
<dbReference type="SMART" id="SM00943">
    <property type="entry name" value="Prim-Pol"/>
    <property type="match status" value="1"/>
</dbReference>
<keyword evidence="5" id="KW-1185">Reference proteome</keyword>
<evidence type="ECO:0000259" key="3">
    <source>
        <dbReference type="SMART" id="SM00943"/>
    </source>
</evidence>
<feature type="compositionally biased region" description="Polar residues" evidence="2">
    <location>
        <begin position="217"/>
        <end position="226"/>
    </location>
</feature>
<reference evidence="4 5" key="1">
    <citation type="journal article" date="2014" name="Nat. Commun.">
        <title>Klebsormidium flaccidum genome reveals primary factors for plant terrestrial adaptation.</title>
        <authorList>
            <person name="Hori K."/>
            <person name="Maruyama F."/>
            <person name="Fujisawa T."/>
            <person name="Togashi T."/>
            <person name="Yamamoto N."/>
            <person name="Seo M."/>
            <person name="Sato S."/>
            <person name="Yamada T."/>
            <person name="Mori H."/>
            <person name="Tajima N."/>
            <person name="Moriyama T."/>
            <person name="Ikeuchi M."/>
            <person name="Watanabe M."/>
            <person name="Wada H."/>
            <person name="Kobayashi K."/>
            <person name="Saito M."/>
            <person name="Masuda T."/>
            <person name="Sasaki-Sekimoto Y."/>
            <person name="Mashiguchi K."/>
            <person name="Awai K."/>
            <person name="Shimojima M."/>
            <person name="Masuda S."/>
            <person name="Iwai M."/>
            <person name="Nobusawa T."/>
            <person name="Narise T."/>
            <person name="Kondo S."/>
            <person name="Saito H."/>
            <person name="Sato R."/>
            <person name="Murakawa M."/>
            <person name="Ihara Y."/>
            <person name="Oshima-Yamada Y."/>
            <person name="Ohtaka K."/>
            <person name="Satoh M."/>
            <person name="Sonobe K."/>
            <person name="Ishii M."/>
            <person name="Ohtani R."/>
            <person name="Kanamori-Sato M."/>
            <person name="Honoki R."/>
            <person name="Miyazaki D."/>
            <person name="Mochizuki H."/>
            <person name="Umetsu J."/>
            <person name="Higashi K."/>
            <person name="Shibata D."/>
            <person name="Kamiya Y."/>
            <person name="Sato N."/>
            <person name="Nakamura Y."/>
            <person name="Tabata S."/>
            <person name="Ida S."/>
            <person name="Kurokawa K."/>
            <person name="Ohta H."/>
        </authorList>
    </citation>
    <scope>NUCLEOTIDE SEQUENCE [LARGE SCALE GENOMIC DNA]</scope>
    <source>
        <strain evidence="4 5">NIES-2285</strain>
    </source>
</reference>
<keyword evidence="1" id="KW-0378">Hydrolase</keyword>
<dbReference type="Proteomes" id="UP000054558">
    <property type="component" value="Unassembled WGS sequence"/>
</dbReference>
<feature type="region of interest" description="Disordered" evidence="2">
    <location>
        <begin position="1"/>
        <end position="20"/>
    </location>
</feature>
<accession>A0A1Y1INA8</accession>